<name>A0A5E4YQD1_9BURK</name>
<dbReference type="InterPro" id="IPR010930">
    <property type="entry name" value="Flg_bb/hook_C_dom"/>
</dbReference>
<gene>
    <name evidence="8" type="ORF">PCO31110_04714</name>
</gene>
<dbReference type="OrthoDB" id="9794148at2"/>
<dbReference type="AlphaFoldDB" id="A0A5E4YQD1"/>
<dbReference type="PANTHER" id="PTHR30435">
    <property type="entry name" value="FLAGELLAR PROTEIN"/>
    <property type="match status" value="1"/>
</dbReference>
<evidence type="ECO:0000256" key="3">
    <source>
        <dbReference type="ARBA" id="ARBA00017941"/>
    </source>
</evidence>
<sequence>MDFSQTFAISAAGMQIERLRVDVAAMNLAYANTLQTQDGGYQPMRVVAQVTGRTSPSFSDTVTRWLGNTELAVASTGAAPRRVYEPGNPFADTRGYVHYPNVDSATEMINMMSATRAYEANIAAMNIAKTMAVKALEIGGAA</sequence>
<proteinExistence type="inferred from homology"/>
<comment type="similarity">
    <text evidence="2">Belongs to the flagella basal body rod proteins family.</text>
</comment>
<dbReference type="EMBL" id="CABPSJ010000008">
    <property type="protein sequence ID" value="VVE50460.1"/>
    <property type="molecule type" value="Genomic_DNA"/>
</dbReference>
<dbReference type="InterPro" id="IPR006299">
    <property type="entry name" value="FlgC"/>
</dbReference>
<dbReference type="PANTHER" id="PTHR30435:SF2">
    <property type="entry name" value="FLAGELLAR BASAL-BODY ROD PROTEIN FLGC"/>
    <property type="match status" value="1"/>
</dbReference>
<evidence type="ECO:0000313" key="9">
    <source>
        <dbReference type="Proteomes" id="UP000337189"/>
    </source>
</evidence>
<comment type="subunit">
    <text evidence="5 6">The basal body constitutes a major portion of the flagellar organelle and consists of four rings (L,P,S, and M) mounted on a central rod. The rod consists of about 26 subunits of FlgG in the distal portion, and FlgB, FlgC and FlgF are thought to build up the proximal portion of the rod with about 6 subunits each.</text>
</comment>
<dbReference type="GO" id="GO:0030694">
    <property type="term" value="C:bacterial-type flagellum basal body, rod"/>
    <property type="evidence" value="ECO:0007669"/>
    <property type="project" value="UniProtKB-UniRule"/>
</dbReference>
<protein>
    <recommendedName>
        <fullName evidence="3 6">Flagellar basal-body rod protein FlgC</fullName>
    </recommendedName>
</protein>
<evidence type="ECO:0000256" key="5">
    <source>
        <dbReference type="ARBA" id="ARBA00025933"/>
    </source>
</evidence>
<dbReference type="RefSeq" id="WP_150691547.1">
    <property type="nucleotide sequence ID" value="NZ_CABPSJ010000008.1"/>
</dbReference>
<comment type="subcellular location">
    <subcellularLocation>
        <location evidence="1 6">Bacterial flagellum basal body</location>
    </subcellularLocation>
</comment>
<dbReference type="NCBIfam" id="TIGR01395">
    <property type="entry name" value="FlgC"/>
    <property type="match status" value="1"/>
</dbReference>
<evidence type="ECO:0000259" key="7">
    <source>
        <dbReference type="Pfam" id="PF06429"/>
    </source>
</evidence>
<organism evidence="8 9">
    <name type="scientific">Pandoraea communis</name>
    <dbReference type="NCBI Taxonomy" id="2508297"/>
    <lineage>
        <taxon>Bacteria</taxon>
        <taxon>Pseudomonadati</taxon>
        <taxon>Pseudomonadota</taxon>
        <taxon>Betaproteobacteria</taxon>
        <taxon>Burkholderiales</taxon>
        <taxon>Burkholderiaceae</taxon>
        <taxon>Pandoraea</taxon>
    </lineage>
</organism>
<keyword evidence="8" id="KW-0969">Cilium</keyword>
<evidence type="ECO:0000256" key="4">
    <source>
        <dbReference type="ARBA" id="ARBA00023143"/>
    </source>
</evidence>
<keyword evidence="4 6" id="KW-0975">Bacterial flagellum</keyword>
<evidence type="ECO:0000256" key="1">
    <source>
        <dbReference type="ARBA" id="ARBA00004117"/>
    </source>
</evidence>
<keyword evidence="8" id="KW-0282">Flagellum</keyword>
<dbReference type="Pfam" id="PF06429">
    <property type="entry name" value="Flg_bbr_C"/>
    <property type="match status" value="1"/>
</dbReference>
<evidence type="ECO:0000256" key="2">
    <source>
        <dbReference type="ARBA" id="ARBA00009677"/>
    </source>
</evidence>
<dbReference type="Proteomes" id="UP000337189">
    <property type="component" value="Unassembled WGS sequence"/>
</dbReference>
<dbReference type="GO" id="GO:0071978">
    <property type="term" value="P:bacterial-type flagellum-dependent swarming motility"/>
    <property type="evidence" value="ECO:0007669"/>
    <property type="project" value="TreeGrafter"/>
</dbReference>
<feature type="domain" description="Flagellar basal-body/hook protein C-terminal" evidence="7">
    <location>
        <begin position="94"/>
        <end position="136"/>
    </location>
</feature>
<evidence type="ECO:0000256" key="6">
    <source>
        <dbReference type="RuleBase" id="RU362062"/>
    </source>
</evidence>
<keyword evidence="8" id="KW-0966">Cell projection</keyword>
<reference evidence="8 9" key="1">
    <citation type="submission" date="2019-08" db="EMBL/GenBank/DDBJ databases">
        <authorList>
            <person name="Peeters C."/>
        </authorList>
    </citation>
    <scope>NUCLEOTIDE SEQUENCE [LARGE SCALE GENOMIC DNA]</scope>
    <source>
        <strain evidence="8 9">LMG 31110</strain>
    </source>
</reference>
<evidence type="ECO:0000313" key="8">
    <source>
        <dbReference type="EMBL" id="VVE50460.1"/>
    </source>
</evidence>
<accession>A0A5E4YQD1</accession>